<dbReference type="GeneID" id="20673998"/>
<evidence type="ECO:0000256" key="1">
    <source>
        <dbReference type="SAM" id="MobiDB-lite"/>
    </source>
</evidence>
<sequence>MTDPKPNRMDKFSRPSLQWLVPLSGQVPSIAKSTWQLGWYHWRKHVASMAIRKQWAWMATRSKEKASGGERSTGECIDHGEGQNRGTIATWVYLLSSFLFKRFTRVVRKPTQPTFSKFGCKAVEGNSVIDNRPFSPSNSDGAVHLIRKSISIDEAPGAGPSRSQFDHTEPLLRQDSDGVHVERDRKGPHVLQREAGRVWLDVRASGQSLPAFSLQLASSPAHYFVAGPLPCLVVPPTRAPTSTLATFPIVPPHELVPATASNVSVRTYNPFRLEPSLPASSENPSTHDPLMERVIPTDAQISTFSELEGAVYPFAGPLVDMACVVVASRLDPRWDLEAVQRMIRDCLAYAGKQQPLSRASLESRAMEETVEVSEVEVGSGDEDRERDESETTWSQETGCWRVAPMPTPRPMEAAGGLHPMPVVIPQTDGDALSNDKDKSTTSTHEVDNPAGEPVVELVPLSSGGPMASWSVDD</sequence>
<feature type="region of interest" description="Disordered" evidence="1">
    <location>
        <begin position="425"/>
        <end position="473"/>
    </location>
</feature>
<accession>W4KJ69</accession>
<dbReference type="Proteomes" id="UP000030671">
    <property type="component" value="Unassembled WGS sequence"/>
</dbReference>
<name>W4KJ69_HETIT</name>
<keyword evidence="3" id="KW-1185">Reference proteome</keyword>
<dbReference type="InParanoid" id="W4KJ69"/>
<gene>
    <name evidence="2" type="ORF">HETIRDRAFT_424678</name>
</gene>
<reference evidence="2 3" key="1">
    <citation type="journal article" date="2012" name="New Phytol.">
        <title>Insight into trade-off between wood decay and parasitism from the genome of a fungal forest pathogen.</title>
        <authorList>
            <person name="Olson A."/>
            <person name="Aerts A."/>
            <person name="Asiegbu F."/>
            <person name="Belbahri L."/>
            <person name="Bouzid O."/>
            <person name="Broberg A."/>
            <person name="Canback B."/>
            <person name="Coutinho P.M."/>
            <person name="Cullen D."/>
            <person name="Dalman K."/>
            <person name="Deflorio G."/>
            <person name="van Diepen L.T."/>
            <person name="Dunand C."/>
            <person name="Duplessis S."/>
            <person name="Durling M."/>
            <person name="Gonthier P."/>
            <person name="Grimwood J."/>
            <person name="Fossdal C.G."/>
            <person name="Hansson D."/>
            <person name="Henrissat B."/>
            <person name="Hietala A."/>
            <person name="Himmelstrand K."/>
            <person name="Hoffmeister D."/>
            <person name="Hogberg N."/>
            <person name="James T.Y."/>
            <person name="Karlsson M."/>
            <person name="Kohler A."/>
            <person name="Kues U."/>
            <person name="Lee Y.H."/>
            <person name="Lin Y.C."/>
            <person name="Lind M."/>
            <person name="Lindquist E."/>
            <person name="Lombard V."/>
            <person name="Lucas S."/>
            <person name="Lunden K."/>
            <person name="Morin E."/>
            <person name="Murat C."/>
            <person name="Park J."/>
            <person name="Raffaello T."/>
            <person name="Rouze P."/>
            <person name="Salamov A."/>
            <person name="Schmutz J."/>
            <person name="Solheim H."/>
            <person name="Stahlberg J."/>
            <person name="Velez H."/>
            <person name="de Vries R.P."/>
            <person name="Wiebenga A."/>
            <person name="Woodward S."/>
            <person name="Yakovlev I."/>
            <person name="Garbelotto M."/>
            <person name="Martin F."/>
            <person name="Grigoriev I.V."/>
            <person name="Stenlid J."/>
        </authorList>
    </citation>
    <scope>NUCLEOTIDE SEQUENCE [LARGE SCALE GENOMIC DNA]</scope>
    <source>
        <strain evidence="2 3">TC 32-1</strain>
    </source>
</reference>
<dbReference type="HOGENOM" id="CLU_577537_0_0_1"/>
<dbReference type="EMBL" id="KI925455">
    <property type="protein sequence ID" value="ETW85355.1"/>
    <property type="molecule type" value="Genomic_DNA"/>
</dbReference>
<evidence type="ECO:0000313" key="2">
    <source>
        <dbReference type="EMBL" id="ETW85355.1"/>
    </source>
</evidence>
<dbReference type="RefSeq" id="XP_009542220.1">
    <property type="nucleotide sequence ID" value="XM_009543925.1"/>
</dbReference>
<dbReference type="KEGG" id="hir:HETIRDRAFT_424678"/>
<feature type="region of interest" description="Disordered" evidence="1">
    <location>
        <begin position="357"/>
        <end position="394"/>
    </location>
</feature>
<proteinExistence type="predicted"/>
<feature type="compositionally biased region" description="Acidic residues" evidence="1">
    <location>
        <begin position="368"/>
        <end position="380"/>
    </location>
</feature>
<protein>
    <submittedName>
        <fullName evidence="2">Uncharacterized protein</fullName>
    </submittedName>
</protein>
<evidence type="ECO:0000313" key="3">
    <source>
        <dbReference type="Proteomes" id="UP000030671"/>
    </source>
</evidence>
<organism evidence="2 3">
    <name type="scientific">Heterobasidion irregulare (strain TC 32-1)</name>
    <dbReference type="NCBI Taxonomy" id="747525"/>
    <lineage>
        <taxon>Eukaryota</taxon>
        <taxon>Fungi</taxon>
        <taxon>Dikarya</taxon>
        <taxon>Basidiomycota</taxon>
        <taxon>Agaricomycotina</taxon>
        <taxon>Agaricomycetes</taxon>
        <taxon>Russulales</taxon>
        <taxon>Bondarzewiaceae</taxon>
        <taxon>Heterobasidion</taxon>
        <taxon>Heterobasidion annosum species complex</taxon>
    </lineage>
</organism>
<dbReference type="AlphaFoldDB" id="W4KJ69"/>
<feature type="compositionally biased region" description="Basic and acidic residues" evidence="1">
    <location>
        <begin position="433"/>
        <end position="447"/>
    </location>
</feature>